<name>A0A8H5G9K6_9AGAR</name>
<keyword evidence="1" id="KW-0472">Membrane</keyword>
<dbReference type="AlphaFoldDB" id="A0A8H5G9K6"/>
<gene>
    <name evidence="2" type="ORF">D9756_004518</name>
</gene>
<dbReference type="EMBL" id="JAACJO010000003">
    <property type="protein sequence ID" value="KAF5360897.1"/>
    <property type="molecule type" value="Genomic_DNA"/>
</dbReference>
<evidence type="ECO:0008006" key="4">
    <source>
        <dbReference type="Google" id="ProtNLM"/>
    </source>
</evidence>
<dbReference type="Proteomes" id="UP000559027">
    <property type="component" value="Unassembled WGS sequence"/>
</dbReference>
<reference evidence="2 3" key="1">
    <citation type="journal article" date="2020" name="ISME J.">
        <title>Uncovering the hidden diversity of litter-decomposition mechanisms in mushroom-forming fungi.</title>
        <authorList>
            <person name="Floudas D."/>
            <person name="Bentzer J."/>
            <person name="Ahren D."/>
            <person name="Johansson T."/>
            <person name="Persson P."/>
            <person name="Tunlid A."/>
        </authorList>
    </citation>
    <scope>NUCLEOTIDE SEQUENCE [LARGE SCALE GENOMIC DNA]</scope>
    <source>
        <strain evidence="2 3">CBS 146.42</strain>
    </source>
</reference>
<keyword evidence="3" id="KW-1185">Reference proteome</keyword>
<feature type="transmembrane region" description="Helical" evidence="1">
    <location>
        <begin position="97"/>
        <end position="117"/>
    </location>
</feature>
<evidence type="ECO:0000313" key="3">
    <source>
        <dbReference type="Proteomes" id="UP000559027"/>
    </source>
</evidence>
<organism evidence="2 3">
    <name type="scientific">Leucocoprinus leucothites</name>
    <dbReference type="NCBI Taxonomy" id="201217"/>
    <lineage>
        <taxon>Eukaryota</taxon>
        <taxon>Fungi</taxon>
        <taxon>Dikarya</taxon>
        <taxon>Basidiomycota</taxon>
        <taxon>Agaricomycotina</taxon>
        <taxon>Agaricomycetes</taxon>
        <taxon>Agaricomycetidae</taxon>
        <taxon>Agaricales</taxon>
        <taxon>Agaricineae</taxon>
        <taxon>Agaricaceae</taxon>
        <taxon>Leucocoprinus</taxon>
    </lineage>
</organism>
<sequence>MIVIPASYYDPCAIASDLERENLVNLVVREHGRSSGELDQYRAILRSSTPTLGSPTAMQYVTGEYVRLPSNVSDENLKQERSPSHVLSSYCFTLTPFLAYLCIAVTISSTLLSIVLYTSAAGLASEPTKPGPSTSELRRPSQYINLDKIKHTHDFPPIFNFPEIVLQVSLNDSRRTMREDYHMLHTNVGTIYTDDRHIYVTPEVSSVVQFRHLDYGMEKCSLNAIVPRYTAEGKDSGGSSVDVWLIDFPMEISRQIYNSWPSAPKRSRLLASFNFTSSSNSVYEFDCRSNEFTTLEFSCSSSINPCHLDFWQDKRRFPIGGVYVVQRAGSTLSDMYL</sequence>
<keyword evidence="1" id="KW-1133">Transmembrane helix</keyword>
<evidence type="ECO:0000313" key="2">
    <source>
        <dbReference type="EMBL" id="KAF5360897.1"/>
    </source>
</evidence>
<evidence type="ECO:0000256" key="1">
    <source>
        <dbReference type="SAM" id="Phobius"/>
    </source>
</evidence>
<protein>
    <recommendedName>
        <fullName evidence="4">Ubiquitin 3 binding protein But2 C-terminal domain-containing protein</fullName>
    </recommendedName>
</protein>
<comment type="caution">
    <text evidence="2">The sequence shown here is derived from an EMBL/GenBank/DDBJ whole genome shotgun (WGS) entry which is preliminary data.</text>
</comment>
<proteinExistence type="predicted"/>
<keyword evidence="1" id="KW-0812">Transmembrane</keyword>
<accession>A0A8H5G9K6</accession>
<dbReference type="OrthoDB" id="3350619at2759"/>